<proteinExistence type="predicted"/>
<gene>
    <name evidence="2" type="ORF">I601_0627</name>
</gene>
<dbReference type="AlphaFoldDB" id="A0A1A9GFH5"/>
<feature type="compositionally biased region" description="Acidic residues" evidence="1">
    <location>
        <begin position="71"/>
        <end position="85"/>
    </location>
</feature>
<dbReference type="PATRIC" id="fig|1300347.3.peg.631"/>
<protein>
    <submittedName>
        <fullName evidence="2">Uncharacterized protein</fullName>
    </submittedName>
</protein>
<organism evidence="2 3">
    <name type="scientific">Nocardioides dokdonensis FR1436</name>
    <dbReference type="NCBI Taxonomy" id="1300347"/>
    <lineage>
        <taxon>Bacteria</taxon>
        <taxon>Bacillati</taxon>
        <taxon>Actinomycetota</taxon>
        <taxon>Actinomycetes</taxon>
        <taxon>Propionibacteriales</taxon>
        <taxon>Nocardioidaceae</taxon>
        <taxon>Nocardioides</taxon>
    </lineage>
</organism>
<name>A0A1A9GFH5_9ACTN</name>
<reference evidence="2 3" key="1">
    <citation type="submission" date="2016-03" db="EMBL/GenBank/DDBJ databases">
        <title>Complete genome sequence of a soil Actinobacterium, Nocardioides dokdonensis FR1436.</title>
        <authorList>
            <person name="Kwon S.-K."/>
            <person name="Kim K."/>
            <person name="Kim J.F."/>
        </authorList>
    </citation>
    <scope>NUCLEOTIDE SEQUENCE [LARGE SCALE GENOMIC DNA]</scope>
    <source>
        <strain evidence="2 3">FR1436</strain>
    </source>
</reference>
<dbReference type="EMBL" id="CP015079">
    <property type="protein sequence ID" value="ANH37079.1"/>
    <property type="molecule type" value="Genomic_DNA"/>
</dbReference>
<feature type="region of interest" description="Disordered" evidence="1">
    <location>
        <begin position="69"/>
        <end position="88"/>
    </location>
</feature>
<keyword evidence="3" id="KW-1185">Reference proteome</keyword>
<sequence length="300" mass="32541">MENTAHQRVSKTARQFVARAGIPSGITLQSGMGLVMAPARTASARGSAYSASSAFGGEAPIVAAPEQVDQAVDEPDATDSPDVDAVEGNSSDCSGGYYIWVSKSKRKSVWAPLKTSKTLGKSRLFYHWTTSKKTDLEIAINPEGGSNYGGGLSSSSTELSDLSIKPDWPNSTSKMVRMKWRYRKHQRMCYYAGEPGTTVAQDVFKWVPEKAMEYTKGEYNNPTFTCNTKGPISARTEFTQSAKVTWGGWFEIIGVRMDNTQTQETVTKLVVDPDSGQTARYCGSNSSGLGTSAFVREISS</sequence>
<accession>A0A1A9GFH5</accession>
<evidence type="ECO:0000313" key="2">
    <source>
        <dbReference type="EMBL" id="ANH37079.1"/>
    </source>
</evidence>
<dbReference type="KEGG" id="ndk:I601_0627"/>
<evidence type="ECO:0000256" key="1">
    <source>
        <dbReference type="SAM" id="MobiDB-lite"/>
    </source>
</evidence>
<evidence type="ECO:0000313" key="3">
    <source>
        <dbReference type="Proteomes" id="UP000077868"/>
    </source>
</evidence>
<dbReference type="Proteomes" id="UP000077868">
    <property type="component" value="Chromosome"/>
</dbReference>